<evidence type="ECO:0000313" key="3">
    <source>
        <dbReference type="Proteomes" id="UP000094285"/>
    </source>
</evidence>
<comment type="similarity">
    <text evidence="1">Belongs to the MAD2 family.</text>
</comment>
<name>A0A1E4SRW6_9ASCO</name>
<dbReference type="EMBL" id="KV453909">
    <property type="protein sequence ID" value="ODV82251.1"/>
    <property type="molecule type" value="Genomic_DNA"/>
</dbReference>
<dbReference type="SUPFAM" id="SSF56019">
    <property type="entry name" value="The spindle assembly checkpoint protein mad2"/>
    <property type="match status" value="1"/>
</dbReference>
<dbReference type="STRING" id="984487.A0A1E4SRW6"/>
<protein>
    <submittedName>
        <fullName evidence="2">DNA-binding protein</fullName>
    </submittedName>
</protein>
<dbReference type="OrthoDB" id="21254at2759"/>
<dbReference type="InterPro" id="IPR045091">
    <property type="entry name" value="Mad2-like"/>
</dbReference>
<sequence length="237" mass="27732">LSSKCIVLAVQEFLNVWINQILYYNKVYSPSLFDQAKAFNIPIHKNRNPKLNGYLDNLLQNFLKNVLIHREKKDEKFKKGYSAVDQLSIVIYNTKTRNVKKKYVLHFSELILCLGDLIGDLQNSSKDLSAKIDIPDFTWNTVYSQFNTLLYQHINELKRTEKLDAKARQDYQSVFGVFDSNDLFFKVVIEMEDSIDLINHDWVKLQNSTVSSKLNTFIPIGEVNLHLINFDIHNEYF</sequence>
<feature type="non-terminal residue" evidence="2">
    <location>
        <position position="1"/>
    </location>
</feature>
<dbReference type="InterPro" id="IPR036570">
    <property type="entry name" value="HORMA_dom_sf"/>
</dbReference>
<keyword evidence="2" id="KW-0238">DNA-binding</keyword>
<gene>
    <name evidence="2" type="ORF">CANTADRAFT_29580</name>
</gene>
<feature type="non-terminal residue" evidence="2">
    <location>
        <position position="237"/>
    </location>
</feature>
<dbReference type="RefSeq" id="XP_020067373.1">
    <property type="nucleotide sequence ID" value="XM_020208299.2"/>
</dbReference>
<dbReference type="GO" id="GO:0016035">
    <property type="term" value="C:zeta DNA polymerase complex"/>
    <property type="evidence" value="ECO:0007669"/>
    <property type="project" value="TreeGrafter"/>
</dbReference>
<reference evidence="3" key="1">
    <citation type="submission" date="2016-05" db="EMBL/GenBank/DDBJ databases">
        <title>Comparative genomics of biotechnologically important yeasts.</title>
        <authorList>
            <consortium name="DOE Joint Genome Institute"/>
            <person name="Riley R."/>
            <person name="Haridas S."/>
            <person name="Wolfe K.H."/>
            <person name="Lopes M.R."/>
            <person name="Hittinger C.T."/>
            <person name="Goker M."/>
            <person name="Salamov A."/>
            <person name="Wisecaver J."/>
            <person name="Long T.M."/>
            <person name="Aerts A.L."/>
            <person name="Barry K."/>
            <person name="Choi C."/>
            <person name="Clum A."/>
            <person name="Coughlan A.Y."/>
            <person name="Deshpande S."/>
            <person name="Douglass A.P."/>
            <person name="Hanson S.J."/>
            <person name="Klenk H.-P."/>
            <person name="Labutti K."/>
            <person name="Lapidus A."/>
            <person name="Lindquist E."/>
            <person name="Lipzen A."/>
            <person name="Meier-Kolthoff J.P."/>
            <person name="Ohm R.A."/>
            <person name="Otillar R.P."/>
            <person name="Pangilinan J."/>
            <person name="Peng Y."/>
            <person name="Rokas A."/>
            <person name="Rosa C.A."/>
            <person name="Scheuner C."/>
            <person name="Sibirny A.A."/>
            <person name="Slot J.C."/>
            <person name="Stielow J.B."/>
            <person name="Sun H."/>
            <person name="Kurtzman C.P."/>
            <person name="Blackwell M."/>
            <person name="Grigoriev I.V."/>
            <person name="Jeffries T.W."/>
        </authorList>
    </citation>
    <scope>NUCLEOTIDE SEQUENCE [LARGE SCALE GENOMIC DNA]</scope>
    <source>
        <strain evidence="3">NRRL Y-17324</strain>
    </source>
</reference>
<proteinExistence type="inferred from homology"/>
<dbReference type="Proteomes" id="UP000094285">
    <property type="component" value="Unassembled WGS sequence"/>
</dbReference>
<evidence type="ECO:0000313" key="2">
    <source>
        <dbReference type="EMBL" id="ODV82251.1"/>
    </source>
</evidence>
<dbReference type="AlphaFoldDB" id="A0A1E4SRW6"/>
<dbReference type="Gene3D" id="3.30.900.10">
    <property type="entry name" value="HORMA domain"/>
    <property type="match status" value="1"/>
</dbReference>
<dbReference type="GeneID" id="30982436"/>
<accession>A0A1E4SRW6</accession>
<dbReference type="PANTHER" id="PTHR11842">
    <property type="entry name" value="MITOTIC SPINDLE ASSEMBLY CHECKPOINT PROTEIN MAD2"/>
    <property type="match status" value="1"/>
</dbReference>
<evidence type="ECO:0000256" key="1">
    <source>
        <dbReference type="ARBA" id="ARBA00010348"/>
    </source>
</evidence>
<dbReference type="PANTHER" id="PTHR11842:SF10">
    <property type="entry name" value="MITOTIC SPINDLE ASSEMBLY CHECKPOINT PROTEIN MAD2B"/>
    <property type="match status" value="1"/>
</dbReference>
<keyword evidence="3" id="KW-1185">Reference proteome</keyword>
<organism evidence="2 3">
    <name type="scientific">Suhomyces tanzawaensis NRRL Y-17324</name>
    <dbReference type="NCBI Taxonomy" id="984487"/>
    <lineage>
        <taxon>Eukaryota</taxon>
        <taxon>Fungi</taxon>
        <taxon>Dikarya</taxon>
        <taxon>Ascomycota</taxon>
        <taxon>Saccharomycotina</taxon>
        <taxon>Pichiomycetes</taxon>
        <taxon>Debaryomycetaceae</taxon>
        <taxon>Suhomyces</taxon>
    </lineage>
</organism>
<dbReference type="GO" id="GO:0003677">
    <property type="term" value="F:DNA binding"/>
    <property type="evidence" value="ECO:0007669"/>
    <property type="project" value="UniProtKB-KW"/>
</dbReference>